<name>E8XL28_SALT4</name>
<gene>
    <name evidence="1" type="primary">invH</name>
    <name evidence="1" type="ordered locus">STM474_3040</name>
</gene>
<evidence type="ECO:0000313" key="1">
    <source>
        <dbReference type="EMBL" id="ADX18682.1"/>
    </source>
</evidence>
<dbReference type="HOGENOM" id="CLU_123343_0_0_6"/>
<dbReference type="NCBIfam" id="NF011869">
    <property type="entry name" value="PRK15341.1-2"/>
    <property type="match status" value="1"/>
</dbReference>
<sequence>MAPHSSVVGVNMKKFYSCLPVFLLIGCAQVPLPSSVSKPVQQPGAQKEQLANANSIDECQSLPYVPSDLAKNKSLSNHNADNSASKNSAISSSIFCEKYKQTKEQALTFFQEHPQYMRSKEDEEQLMTEFKKVLLEPGSKNLSIYQTLLAAHERLQAL</sequence>
<proteinExistence type="predicted"/>
<dbReference type="EMBL" id="CP002487">
    <property type="protein sequence ID" value="ADX18682.1"/>
    <property type="molecule type" value="Genomic_DNA"/>
</dbReference>
<organism evidence="1 2">
    <name type="scientific">Salmonella typhimurium (strain 4/74)</name>
    <dbReference type="NCBI Taxonomy" id="909946"/>
    <lineage>
        <taxon>Bacteria</taxon>
        <taxon>Pseudomonadati</taxon>
        <taxon>Pseudomonadota</taxon>
        <taxon>Gammaproteobacteria</taxon>
        <taxon>Enterobacterales</taxon>
        <taxon>Enterobacteriaceae</taxon>
        <taxon>Salmonella</taxon>
    </lineage>
</organism>
<dbReference type="KEGG" id="seb:STM474_3040"/>
<dbReference type="Pfam" id="PF04741">
    <property type="entry name" value="InvH"/>
    <property type="match status" value="1"/>
</dbReference>
<reference evidence="1 2" key="1">
    <citation type="journal article" date="2011" name="J. Bacteriol.">
        <title>Genome sequences of Salmonella enterica serovar typhimurium, Choleraesuis, Dublin, and Gallinarum strains of well- defined virulence in food-producing animals.</title>
        <authorList>
            <person name="Richardson E.J."/>
            <person name="Limaye B."/>
            <person name="Inamdar H."/>
            <person name="Datta A."/>
            <person name="Manjari K.S."/>
            <person name="Pullinger G.D."/>
            <person name="Thomson N.R."/>
            <person name="Joshi R.R."/>
            <person name="Watson M."/>
            <person name="Stevens M.P."/>
        </authorList>
    </citation>
    <scope>NUCLEOTIDE SEQUENCE [LARGE SCALE GENOMIC DNA]</scope>
    <source>
        <strain evidence="2">4/74</strain>
    </source>
</reference>
<dbReference type="Proteomes" id="UP000008978">
    <property type="component" value="Chromosome"/>
</dbReference>
<dbReference type="AlphaFoldDB" id="E8XL28"/>
<accession>E8XL28</accession>
<evidence type="ECO:0000313" key="2">
    <source>
        <dbReference type="Proteomes" id="UP000008978"/>
    </source>
</evidence>
<dbReference type="InterPro" id="IPR006830">
    <property type="entry name" value="InvH"/>
</dbReference>
<dbReference type="PATRIC" id="fig|909946.3.peg.3106"/>
<protein>
    <submittedName>
        <fullName evidence="1">Cell adherance/invasion protein</fullName>
    </submittedName>
</protein>